<evidence type="ECO:0000256" key="1">
    <source>
        <dbReference type="SAM" id="MobiDB-lite"/>
    </source>
</evidence>
<feature type="compositionally biased region" description="Low complexity" evidence="1">
    <location>
        <begin position="11"/>
        <end position="30"/>
    </location>
</feature>
<dbReference type="Proteomes" id="UP000054217">
    <property type="component" value="Unassembled WGS sequence"/>
</dbReference>
<dbReference type="HOGENOM" id="CLU_1696243_0_0_1"/>
<dbReference type="EMBL" id="KN832034">
    <property type="protein sequence ID" value="KIN97132.1"/>
    <property type="molecule type" value="Genomic_DNA"/>
</dbReference>
<name>A0A0C3IJG7_PISTI</name>
<protein>
    <submittedName>
        <fullName evidence="2">Uncharacterized protein</fullName>
    </submittedName>
</protein>
<dbReference type="InParanoid" id="A0A0C3IJG7"/>
<sequence length="155" mass="16175">MDGNQLKRCRSSSVNPSSSFPPSSKKPPTSLANPSNFDASSGSSQATAHLSSDIQTSGSASQAPIGQFQVAPNYNTQRSADQPTFGNMDSMSPTFLGMGPVRDVGVGGVDPATSANTALAETQSFPNTYLKPFKDFNQAVTTLTKVGNYCSASIR</sequence>
<dbReference type="AlphaFoldDB" id="A0A0C3IJG7"/>
<evidence type="ECO:0000313" key="3">
    <source>
        <dbReference type="Proteomes" id="UP000054217"/>
    </source>
</evidence>
<reference evidence="2 3" key="1">
    <citation type="submission" date="2014-04" db="EMBL/GenBank/DDBJ databases">
        <authorList>
            <consortium name="DOE Joint Genome Institute"/>
            <person name="Kuo A."/>
            <person name="Kohler A."/>
            <person name="Costa M.D."/>
            <person name="Nagy L.G."/>
            <person name="Floudas D."/>
            <person name="Copeland A."/>
            <person name="Barry K.W."/>
            <person name="Cichocki N."/>
            <person name="Veneault-Fourrey C."/>
            <person name="LaButti K."/>
            <person name="Lindquist E.A."/>
            <person name="Lipzen A."/>
            <person name="Lundell T."/>
            <person name="Morin E."/>
            <person name="Murat C."/>
            <person name="Sun H."/>
            <person name="Tunlid A."/>
            <person name="Henrissat B."/>
            <person name="Grigoriev I.V."/>
            <person name="Hibbett D.S."/>
            <person name="Martin F."/>
            <person name="Nordberg H.P."/>
            <person name="Cantor M.N."/>
            <person name="Hua S.X."/>
        </authorList>
    </citation>
    <scope>NUCLEOTIDE SEQUENCE [LARGE SCALE GENOMIC DNA]</scope>
    <source>
        <strain evidence="2 3">Marx 270</strain>
    </source>
</reference>
<reference evidence="3" key="2">
    <citation type="submission" date="2015-01" db="EMBL/GenBank/DDBJ databases">
        <title>Evolutionary Origins and Diversification of the Mycorrhizal Mutualists.</title>
        <authorList>
            <consortium name="DOE Joint Genome Institute"/>
            <consortium name="Mycorrhizal Genomics Consortium"/>
            <person name="Kohler A."/>
            <person name="Kuo A."/>
            <person name="Nagy L.G."/>
            <person name="Floudas D."/>
            <person name="Copeland A."/>
            <person name="Barry K.W."/>
            <person name="Cichocki N."/>
            <person name="Veneault-Fourrey C."/>
            <person name="LaButti K."/>
            <person name="Lindquist E.A."/>
            <person name="Lipzen A."/>
            <person name="Lundell T."/>
            <person name="Morin E."/>
            <person name="Murat C."/>
            <person name="Riley R."/>
            <person name="Ohm R."/>
            <person name="Sun H."/>
            <person name="Tunlid A."/>
            <person name="Henrissat B."/>
            <person name="Grigoriev I.V."/>
            <person name="Hibbett D.S."/>
            <person name="Martin F."/>
        </authorList>
    </citation>
    <scope>NUCLEOTIDE SEQUENCE [LARGE SCALE GENOMIC DNA]</scope>
    <source>
        <strain evidence="3">Marx 270</strain>
    </source>
</reference>
<gene>
    <name evidence="2" type="ORF">M404DRAFT_1006275</name>
</gene>
<proteinExistence type="predicted"/>
<organism evidence="2 3">
    <name type="scientific">Pisolithus tinctorius Marx 270</name>
    <dbReference type="NCBI Taxonomy" id="870435"/>
    <lineage>
        <taxon>Eukaryota</taxon>
        <taxon>Fungi</taxon>
        <taxon>Dikarya</taxon>
        <taxon>Basidiomycota</taxon>
        <taxon>Agaricomycotina</taxon>
        <taxon>Agaricomycetes</taxon>
        <taxon>Agaricomycetidae</taxon>
        <taxon>Boletales</taxon>
        <taxon>Sclerodermatineae</taxon>
        <taxon>Pisolithaceae</taxon>
        <taxon>Pisolithus</taxon>
    </lineage>
</organism>
<feature type="region of interest" description="Disordered" evidence="1">
    <location>
        <begin position="1"/>
        <end position="93"/>
    </location>
</feature>
<keyword evidence="3" id="KW-1185">Reference proteome</keyword>
<feature type="compositionally biased region" description="Polar residues" evidence="1">
    <location>
        <begin position="31"/>
        <end position="93"/>
    </location>
</feature>
<evidence type="ECO:0000313" key="2">
    <source>
        <dbReference type="EMBL" id="KIN97132.1"/>
    </source>
</evidence>
<accession>A0A0C3IJG7</accession>